<dbReference type="InterPro" id="IPR023631">
    <property type="entry name" value="Amidase_dom"/>
</dbReference>
<dbReference type="EMBL" id="WEGJ01000004">
    <property type="protein sequence ID" value="MQY11706.1"/>
    <property type="molecule type" value="Genomic_DNA"/>
</dbReference>
<keyword evidence="2" id="KW-0808">Transferase</keyword>
<evidence type="ECO:0000313" key="3">
    <source>
        <dbReference type="Proteomes" id="UP000466345"/>
    </source>
</evidence>
<dbReference type="PANTHER" id="PTHR11895:SF67">
    <property type="entry name" value="AMIDASE DOMAIN-CONTAINING PROTEIN"/>
    <property type="match status" value="1"/>
</dbReference>
<dbReference type="InterPro" id="IPR000120">
    <property type="entry name" value="Amidase"/>
</dbReference>
<dbReference type="InterPro" id="IPR036928">
    <property type="entry name" value="AS_sf"/>
</dbReference>
<proteinExistence type="predicted"/>
<dbReference type="EC" id="6.3.5.7" evidence="2"/>
<dbReference type="Proteomes" id="UP000466345">
    <property type="component" value="Unassembled WGS sequence"/>
</dbReference>
<keyword evidence="3" id="KW-1185">Reference proteome</keyword>
<accession>A0A7K0CEA7</accession>
<dbReference type="PANTHER" id="PTHR11895">
    <property type="entry name" value="TRANSAMIDASE"/>
    <property type="match status" value="1"/>
</dbReference>
<sequence length="404" mass="42096">MDIAALCDRIDRLDRDIHAFVGEADRRGRLAKEAAANAARWSGERPPLYGAAVGVKDIIRADGTKTRGGSALPAEVFDGPQAVVVDRLRAAGALVAGKTVTAEFAVLAPGKTRNPHNLAHTPGGSSSGSAAAVAAGMVPYAVGTQTVGSVIRPAAFCGVVGFKPTFGRIPVDGVIPNAASFDTLGVFARDVAGVDLLAAAVCDGWEPGAWGTPVLGVPEGPYLGHAEPASLAAYERHAGLLRDAGYDVRRVPALTDFEDMRRDLLLVNRYELVRSHADWFPRYGDLYRPETVGAIREGQRITADEYAAAQQRRAATRRRLLDVMDSAGVDVWIAPPAPGPAPRGLATTGNSVMCLPWSDTGLPALTVPAGFAEGGLPLGLQAVAGPGRDEALVAWAYGLATAVA</sequence>
<keyword evidence="2" id="KW-0436">Ligase</keyword>
<dbReference type="GO" id="GO:0016740">
    <property type="term" value="F:transferase activity"/>
    <property type="evidence" value="ECO:0007669"/>
    <property type="project" value="UniProtKB-KW"/>
</dbReference>
<dbReference type="AlphaFoldDB" id="A0A7K0CEA7"/>
<gene>
    <name evidence="2" type="primary">gatA_1</name>
    <name evidence="2" type="ORF">SRB5_18250</name>
</gene>
<dbReference type="Gene3D" id="3.90.1300.10">
    <property type="entry name" value="Amidase signature (AS) domain"/>
    <property type="match status" value="1"/>
</dbReference>
<dbReference type="Pfam" id="PF01425">
    <property type="entry name" value="Amidase"/>
    <property type="match status" value="1"/>
</dbReference>
<dbReference type="SUPFAM" id="SSF75304">
    <property type="entry name" value="Amidase signature (AS) enzymes"/>
    <property type="match status" value="1"/>
</dbReference>
<reference evidence="2 3" key="1">
    <citation type="submission" date="2019-10" db="EMBL/GenBank/DDBJ databases">
        <title>Streptomyces smaragdinus sp. nov. and Streptomyces fabii sp. nov., isolated from the gut of fungus growing-termite Macrotermes natalensis.</title>
        <authorList>
            <person name="Schwitalla J."/>
            <person name="Benndorf R."/>
            <person name="Martin K."/>
            <person name="De Beer W."/>
            <person name="Kaster A.-K."/>
            <person name="Vollmers J."/>
            <person name="Poulsen M."/>
            <person name="Beemelmanns C."/>
        </authorList>
    </citation>
    <scope>NUCLEOTIDE SEQUENCE [LARGE SCALE GENOMIC DNA]</scope>
    <source>
        <strain evidence="2 3">RB5</strain>
    </source>
</reference>
<dbReference type="RefSeq" id="WP_153450992.1">
    <property type="nucleotide sequence ID" value="NZ_WEGJ01000004.1"/>
</dbReference>
<name>A0A7K0CEA7_9ACTN</name>
<dbReference type="OrthoDB" id="182039at2"/>
<evidence type="ECO:0000313" key="2">
    <source>
        <dbReference type="EMBL" id="MQY11706.1"/>
    </source>
</evidence>
<dbReference type="GO" id="GO:0050567">
    <property type="term" value="F:glutaminyl-tRNA synthase (glutamine-hydrolyzing) activity"/>
    <property type="evidence" value="ECO:0007669"/>
    <property type="project" value="UniProtKB-EC"/>
</dbReference>
<protein>
    <submittedName>
        <fullName evidence="2">Glutamyl-tRNA(Gln) amidotransferase subunit A</fullName>
        <ecNumber evidence="2">6.3.5.7</ecNumber>
    </submittedName>
</protein>
<evidence type="ECO:0000259" key="1">
    <source>
        <dbReference type="Pfam" id="PF01425"/>
    </source>
</evidence>
<comment type="caution">
    <text evidence="2">The sequence shown here is derived from an EMBL/GenBank/DDBJ whole genome shotgun (WGS) entry which is preliminary data.</text>
</comment>
<organism evidence="2 3">
    <name type="scientific">Streptomyces smaragdinus</name>
    <dbReference type="NCBI Taxonomy" id="2585196"/>
    <lineage>
        <taxon>Bacteria</taxon>
        <taxon>Bacillati</taxon>
        <taxon>Actinomycetota</taxon>
        <taxon>Actinomycetes</taxon>
        <taxon>Kitasatosporales</taxon>
        <taxon>Streptomycetaceae</taxon>
        <taxon>Streptomyces</taxon>
    </lineage>
</organism>
<feature type="domain" description="Amidase" evidence="1">
    <location>
        <begin position="4"/>
        <end position="392"/>
    </location>
</feature>